<dbReference type="GO" id="GO:0016491">
    <property type="term" value="F:oxidoreductase activity"/>
    <property type="evidence" value="ECO:0007669"/>
    <property type="project" value="TreeGrafter"/>
</dbReference>
<gene>
    <name evidence="1" type="ORF">EDC38_0111</name>
</gene>
<dbReference type="InterPro" id="IPR051468">
    <property type="entry name" value="Fungal_SecMetab_SDRs"/>
</dbReference>
<comment type="caution">
    <text evidence="1">The sequence shown here is derived from an EMBL/GenBank/DDBJ whole genome shotgun (WGS) entry which is preliminary data.</text>
</comment>
<dbReference type="OrthoDB" id="9785826at2"/>
<protein>
    <submittedName>
        <fullName evidence="1">NAD(P)-dependent dehydrogenase (Short-subunit alcohol dehydrogenase family)</fullName>
    </submittedName>
</protein>
<dbReference type="AlphaFoldDB" id="A0A3N1NX06"/>
<dbReference type="Pfam" id="PF00106">
    <property type="entry name" value="adh_short"/>
    <property type="match status" value="1"/>
</dbReference>
<dbReference type="EMBL" id="RJUK01000001">
    <property type="protein sequence ID" value="ROQ19527.1"/>
    <property type="molecule type" value="Genomic_DNA"/>
</dbReference>
<dbReference type="PANTHER" id="PTHR43544">
    <property type="entry name" value="SHORT-CHAIN DEHYDROGENASE/REDUCTASE"/>
    <property type="match status" value="1"/>
</dbReference>
<accession>A0A3N1NX06</accession>
<reference evidence="1 2" key="1">
    <citation type="submission" date="2018-11" db="EMBL/GenBank/DDBJ databases">
        <title>Genomic Encyclopedia of Type Strains, Phase IV (KMG-IV): sequencing the most valuable type-strain genomes for metagenomic binning, comparative biology and taxonomic classification.</title>
        <authorList>
            <person name="Goeker M."/>
        </authorList>
    </citation>
    <scope>NUCLEOTIDE SEQUENCE [LARGE SCALE GENOMIC DNA]</scope>
    <source>
        <strain evidence="1 2">DSM 16974</strain>
    </source>
</reference>
<dbReference type="RefSeq" id="WP_123636876.1">
    <property type="nucleotide sequence ID" value="NZ_RJUK01000001.1"/>
</dbReference>
<evidence type="ECO:0000313" key="1">
    <source>
        <dbReference type="EMBL" id="ROQ19527.1"/>
    </source>
</evidence>
<dbReference type="GO" id="GO:0005737">
    <property type="term" value="C:cytoplasm"/>
    <property type="evidence" value="ECO:0007669"/>
    <property type="project" value="TreeGrafter"/>
</dbReference>
<dbReference type="Proteomes" id="UP000273643">
    <property type="component" value="Unassembled WGS sequence"/>
</dbReference>
<evidence type="ECO:0000313" key="2">
    <source>
        <dbReference type="Proteomes" id="UP000273643"/>
    </source>
</evidence>
<proteinExistence type="predicted"/>
<dbReference type="SUPFAM" id="SSF51735">
    <property type="entry name" value="NAD(P)-binding Rossmann-fold domains"/>
    <property type="match status" value="1"/>
</dbReference>
<dbReference type="InterPro" id="IPR036291">
    <property type="entry name" value="NAD(P)-bd_dom_sf"/>
</dbReference>
<dbReference type="InterPro" id="IPR002347">
    <property type="entry name" value="SDR_fam"/>
</dbReference>
<dbReference type="PRINTS" id="PR00081">
    <property type="entry name" value="GDHRDH"/>
</dbReference>
<keyword evidence="2" id="KW-1185">Reference proteome</keyword>
<name>A0A3N1NX06_9GAMM</name>
<sequence>MKPYALVFGANSAIAQALMPHLLSEYQVLAVSRQAPAQLPAGVQHFTCDYSEAALAELAEQIKENGGPVTALFCAVGVLHGTAKGEHRYPEKKLAELNSAQLTEYFAVNSIVPALIMKYFIPLMPRSEPSKAVMLSAKIAGISDNRLGGWYGYRASKAALNMLVKTASVELARSHRKLSLIALHPGTTDTPLSKPFTSSLGPDKLFSPELTAERLWSVIQALTPEDTGRFVHWDGSDLPW</sequence>
<dbReference type="Gene3D" id="3.40.50.720">
    <property type="entry name" value="NAD(P)-binding Rossmann-like Domain"/>
    <property type="match status" value="1"/>
</dbReference>
<organism evidence="1 2">
    <name type="scientific">Marinimicrobium koreense</name>
    <dbReference type="NCBI Taxonomy" id="306545"/>
    <lineage>
        <taxon>Bacteria</taxon>
        <taxon>Pseudomonadati</taxon>
        <taxon>Pseudomonadota</taxon>
        <taxon>Gammaproteobacteria</taxon>
        <taxon>Cellvibrionales</taxon>
        <taxon>Cellvibrionaceae</taxon>
        <taxon>Marinimicrobium</taxon>
    </lineage>
</organism>
<dbReference type="PANTHER" id="PTHR43544:SF12">
    <property type="entry name" value="NAD(P)-BINDING ROSSMANN-FOLD SUPERFAMILY PROTEIN"/>
    <property type="match status" value="1"/>
</dbReference>